<feature type="transmembrane region" description="Helical" evidence="5">
    <location>
        <begin position="77"/>
        <end position="99"/>
    </location>
</feature>
<evidence type="ECO:0000259" key="6">
    <source>
        <dbReference type="Pfam" id="PF04138"/>
    </source>
</evidence>
<feature type="transmembrane region" description="Helical" evidence="5">
    <location>
        <begin position="105"/>
        <end position="122"/>
    </location>
</feature>
<comment type="subcellular location">
    <subcellularLocation>
        <location evidence="1">Membrane</location>
        <topology evidence="1">Multi-pass membrane protein</topology>
    </subcellularLocation>
</comment>
<feature type="transmembrane region" description="Helical" evidence="5">
    <location>
        <begin position="12"/>
        <end position="31"/>
    </location>
</feature>
<feature type="transmembrane region" description="Helical" evidence="5">
    <location>
        <begin position="37"/>
        <end position="56"/>
    </location>
</feature>
<dbReference type="Pfam" id="PF04138">
    <property type="entry name" value="GtrA_DPMS_TM"/>
    <property type="match status" value="1"/>
</dbReference>
<name>A0A9X1DE61_9SPHN</name>
<dbReference type="RefSeq" id="WP_214624787.1">
    <property type="nucleotide sequence ID" value="NZ_JAHGAW010000011.1"/>
</dbReference>
<evidence type="ECO:0000256" key="4">
    <source>
        <dbReference type="ARBA" id="ARBA00023136"/>
    </source>
</evidence>
<dbReference type="GO" id="GO:0016020">
    <property type="term" value="C:membrane"/>
    <property type="evidence" value="ECO:0007669"/>
    <property type="project" value="UniProtKB-SubCell"/>
</dbReference>
<reference evidence="7" key="1">
    <citation type="submission" date="2021-05" db="EMBL/GenBank/DDBJ databases">
        <title>Genome of Sphingobium sp. strain.</title>
        <authorList>
            <person name="Fan R."/>
        </authorList>
    </citation>
    <scope>NUCLEOTIDE SEQUENCE</scope>
    <source>
        <strain evidence="7">H33</strain>
    </source>
</reference>
<keyword evidence="8" id="KW-1185">Reference proteome</keyword>
<evidence type="ECO:0000313" key="7">
    <source>
        <dbReference type="EMBL" id="MBT2188537.1"/>
    </source>
</evidence>
<keyword evidence="2 5" id="KW-0812">Transmembrane</keyword>
<feature type="domain" description="GtrA/DPMS transmembrane" evidence="6">
    <location>
        <begin position="11"/>
        <end position="128"/>
    </location>
</feature>
<dbReference type="InterPro" id="IPR007267">
    <property type="entry name" value="GtrA_DPMS_TM"/>
</dbReference>
<evidence type="ECO:0000256" key="3">
    <source>
        <dbReference type="ARBA" id="ARBA00022989"/>
    </source>
</evidence>
<protein>
    <submittedName>
        <fullName evidence="7">GtrA family protein</fullName>
    </submittedName>
</protein>
<dbReference type="GO" id="GO:0000271">
    <property type="term" value="P:polysaccharide biosynthetic process"/>
    <property type="evidence" value="ECO:0007669"/>
    <property type="project" value="InterPro"/>
</dbReference>
<gene>
    <name evidence="7" type="ORF">KK488_16400</name>
</gene>
<accession>A0A9X1DE61</accession>
<evidence type="ECO:0000313" key="8">
    <source>
        <dbReference type="Proteomes" id="UP001138757"/>
    </source>
</evidence>
<dbReference type="AlphaFoldDB" id="A0A9X1DE61"/>
<keyword evidence="4 5" id="KW-0472">Membrane</keyword>
<comment type="caution">
    <text evidence="7">The sequence shown here is derived from an EMBL/GenBank/DDBJ whole genome shotgun (WGS) entry which is preliminary data.</text>
</comment>
<evidence type="ECO:0000256" key="1">
    <source>
        <dbReference type="ARBA" id="ARBA00004141"/>
    </source>
</evidence>
<dbReference type="Proteomes" id="UP001138757">
    <property type="component" value="Unassembled WGS sequence"/>
</dbReference>
<sequence length="131" mass="13802">MTGFLSQTYIRYGAASVVALGSDIGLFLLFLELGFSPMTASALGYGIGIGSHWLISSRLVFPDGAAPRGPERNRQKGLFVGSALVGLAVTTAFVTLGSLVGLMPIAAKLIAVVVSFQTTYMLRRAIVFSGW</sequence>
<evidence type="ECO:0000256" key="5">
    <source>
        <dbReference type="SAM" id="Phobius"/>
    </source>
</evidence>
<keyword evidence="3 5" id="KW-1133">Transmembrane helix</keyword>
<organism evidence="7 8">
    <name type="scientific">Sphingobium nicotianae</name>
    <dbReference type="NCBI Taxonomy" id="2782607"/>
    <lineage>
        <taxon>Bacteria</taxon>
        <taxon>Pseudomonadati</taxon>
        <taxon>Pseudomonadota</taxon>
        <taxon>Alphaproteobacteria</taxon>
        <taxon>Sphingomonadales</taxon>
        <taxon>Sphingomonadaceae</taxon>
        <taxon>Sphingobium</taxon>
    </lineage>
</organism>
<evidence type="ECO:0000256" key="2">
    <source>
        <dbReference type="ARBA" id="ARBA00022692"/>
    </source>
</evidence>
<dbReference type="EMBL" id="JAHGAW010000011">
    <property type="protein sequence ID" value="MBT2188537.1"/>
    <property type="molecule type" value="Genomic_DNA"/>
</dbReference>
<proteinExistence type="predicted"/>